<comment type="similarity">
    <text evidence="1">Belongs to the complex I LYR family.</text>
</comment>
<dbReference type="CDD" id="cd20261">
    <property type="entry name" value="Complex1_LYR_LYRM1"/>
    <property type="match status" value="1"/>
</dbReference>
<gene>
    <name evidence="3" type="ORF">ADEAN_000229100</name>
</gene>
<dbReference type="AlphaFoldDB" id="S9V821"/>
<dbReference type="GO" id="GO:0005739">
    <property type="term" value="C:mitochondrion"/>
    <property type="evidence" value="ECO:0007669"/>
    <property type="project" value="TreeGrafter"/>
</dbReference>
<keyword evidence="4" id="KW-1185">Reference proteome</keyword>
<organism evidence="3 4">
    <name type="scientific">Angomonas deanei</name>
    <dbReference type="NCBI Taxonomy" id="59799"/>
    <lineage>
        <taxon>Eukaryota</taxon>
        <taxon>Discoba</taxon>
        <taxon>Euglenozoa</taxon>
        <taxon>Kinetoplastea</taxon>
        <taxon>Metakinetoplastina</taxon>
        <taxon>Trypanosomatida</taxon>
        <taxon>Trypanosomatidae</taxon>
        <taxon>Strigomonadinae</taxon>
        <taxon>Angomonas</taxon>
    </lineage>
</organism>
<reference evidence="3 4" key="1">
    <citation type="submission" date="2020-08" db="EMBL/GenBank/DDBJ databases">
        <authorList>
            <person name="Newling K."/>
            <person name="Davey J."/>
            <person name="Forrester S."/>
        </authorList>
    </citation>
    <scope>NUCLEOTIDE SEQUENCE [LARGE SCALE GENOMIC DNA]</scope>
    <source>
        <strain evidence="4">Crithidia deanei Carvalho (ATCC PRA-265)</strain>
    </source>
</reference>
<dbReference type="Pfam" id="PF05347">
    <property type="entry name" value="Complex1_LYR"/>
    <property type="match status" value="1"/>
</dbReference>
<dbReference type="EMBL" id="LR877148">
    <property type="protein sequence ID" value="CAD2214840.1"/>
    <property type="molecule type" value="Genomic_DNA"/>
</dbReference>
<dbReference type="OrthoDB" id="275715at2759"/>
<evidence type="ECO:0000256" key="1">
    <source>
        <dbReference type="ARBA" id="ARBA00009508"/>
    </source>
</evidence>
<dbReference type="PANTHER" id="PTHR14273:SF0">
    <property type="entry name" value="LYR MOTIF-CONTAINING PROTEIN 1"/>
    <property type="match status" value="1"/>
</dbReference>
<feature type="domain" description="Complex 1 LYR protein" evidence="2">
    <location>
        <begin position="17"/>
        <end position="74"/>
    </location>
</feature>
<evidence type="ECO:0000313" key="3">
    <source>
        <dbReference type="EMBL" id="CAD2214840.1"/>
    </source>
</evidence>
<dbReference type="PANTHER" id="PTHR14273">
    <property type="entry name" value="LYR MOTIF-CONTAINING PROTEIN 1"/>
    <property type="match status" value="1"/>
</dbReference>
<dbReference type="Proteomes" id="UP000515908">
    <property type="component" value="Chromosome 04"/>
</dbReference>
<dbReference type="InterPro" id="IPR040330">
    <property type="entry name" value="LYRM1"/>
</dbReference>
<sequence length="170" mass="19383">MSVPRAVLTAAENPYRKEVLKWYRKCLQAAFAVPWDTDADALYVLEETRRLFNRNKGITDVDRIKDKLREVEMRYELALHYRIPYPRPTNKPSGSMPESSAPYAPYLDSSYDHAVNPNTGVISEGSTNFGTQGGKDDPFFYIDDGFGFSDVEGRADMYDTNPEPPTRSQR</sequence>
<protein>
    <submittedName>
        <fullName evidence="3">Complex 1 protein (LYR family), putative</fullName>
    </submittedName>
</protein>
<evidence type="ECO:0000259" key="2">
    <source>
        <dbReference type="Pfam" id="PF05347"/>
    </source>
</evidence>
<evidence type="ECO:0000313" key="4">
    <source>
        <dbReference type="Proteomes" id="UP000515908"/>
    </source>
</evidence>
<dbReference type="InterPro" id="IPR045294">
    <property type="entry name" value="Complex1_LYR_LYRM1"/>
</dbReference>
<dbReference type="VEuPathDB" id="TriTrypDB:ADEAN_000229100"/>
<dbReference type="InterPro" id="IPR008011">
    <property type="entry name" value="Complex1_LYR_dom"/>
</dbReference>
<accession>S9V821</accession>
<proteinExistence type="inferred from homology"/>
<name>S9V821_9TRYP</name>